<comment type="similarity">
    <text evidence="6">Belongs to the Vsr family.</text>
</comment>
<keyword evidence="2" id="KW-0255">Endonuclease</keyword>
<evidence type="ECO:0000256" key="6">
    <source>
        <dbReference type="ARBA" id="ARBA00029466"/>
    </source>
</evidence>
<dbReference type="InterPro" id="IPR007569">
    <property type="entry name" value="DUF559"/>
</dbReference>
<keyword evidence="9" id="KW-1185">Reference proteome</keyword>
<sequence>MPDVFSKAKRSEVMSSISSKGNRSTEWKLRARLISAGISGWKLHPANVFGKPDFVFHKERVAIFVDGCFWHGCKKCRTIPISNRQFWDKKLNGNKKRDKKVTHKLKQEGWNVLRLWEHQLRKDPARCIKAILLLTGKGKK</sequence>
<evidence type="ECO:0000256" key="3">
    <source>
        <dbReference type="ARBA" id="ARBA00022763"/>
    </source>
</evidence>
<dbReference type="PATRIC" id="fig|29290.4.peg.4757"/>
<reference evidence="8 9" key="1">
    <citation type="submission" date="2015-02" db="EMBL/GenBank/DDBJ databases">
        <title>Single-cell genomics of uncultivated deep-branching MTB reveals a conserved set of magnetosome genes.</title>
        <authorList>
            <person name="Kolinko S."/>
            <person name="Richter M."/>
            <person name="Glockner F.O."/>
            <person name="Brachmann A."/>
            <person name="Schuler D."/>
        </authorList>
    </citation>
    <scope>NUCLEOTIDE SEQUENCE [LARGE SCALE GENOMIC DNA]</scope>
    <source>
        <strain evidence="8">TM-1</strain>
    </source>
</reference>
<evidence type="ECO:0000256" key="4">
    <source>
        <dbReference type="ARBA" id="ARBA00022801"/>
    </source>
</evidence>
<dbReference type="InterPro" id="IPR004603">
    <property type="entry name" value="DNA_mismatch_endonuc_vsr"/>
</dbReference>
<dbReference type="Pfam" id="PF04480">
    <property type="entry name" value="DUF559"/>
    <property type="match status" value="1"/>
</dbReference>
<dbReference type="EMBL" id="LACI01001571">
    <property type="protein sequence ID" value="KJU84200.1"/>
    <property type="molecule type" value="Genomic_DNA"/>
</dbReference>
<dbReference type="Gene3D" id="3.40.960.10">
    <property type="entry name" value="VSR Endonuclease"/>
    <property type="match status" value="1"/>
</dbReference>
<keyword evidence="4" id="KW-0378">Hydrolase</keyword>
<feature type="domain" description="DUF559" evidence="7">
    <location>
        <begin position="93"/>
        <end position="132"/>
    </location>
</feature>
<dbReference type="CDD" id="cd00221">
    <property type="entry name" value="Vsr"/>
    <property type="match status" value="1"/>
</dbReference>
<dbReference type="GO" id="GO:0006298">
    <property type="term" value="P:mismatch repair"/>
    <property type="evidence" value="ECO:0007669"/>
    <property type="project" value="InterPro"/>
</dbReference>
<evidence type="ECO:0000256" key="5">
    <source>
        <dbReference type="ARBA" id="ARBA00023204"/>
    </source>
</evidence>
<dbReference type="Proteomes" id="UP000033423">
    <property type="component" value="Unassembled WGS sequence"/>
</dbReference>
<proteinExistence type="inferred from homology"/>
<evidence type="ECO:0000259" key="7">
    <source>
        <dbReference type="Pfam" id="PF04480"/>
    </source>
</evidence>
<dbReference type="InterPro" id="IPR011335">
    <property type="entry name" value="Restrct_endonuc-II-like"/>
</dbReference>
<dbReference type="GO" id="GO:0016787">
    <property type="term" value="F:hydrolase activity"/>
    <property type="evidence" value="ECO:0007669"/>
    <property type="project" value="UniProtKB-KW"/>
</dbReference>
<evidence type="ECO:0000313" key="8">
    <source>
        <dbReference type="EMBL" id="KJU84200.1"/>
    </source>
</evidence>
<name>A0A0F3GQL2_9BACT</name>
<accession>A0A0F3GQL2</accession>
<dbReference type="AlphaFoldDB" id="A0A0F3GQL2"/>
<evidence type="ECO:0000313" key="9">
    <source>
        <dbReference type="Proteomes" id="UP000033423"/>
    </source>
</evidence>
<comment type="caution">
    <text evidence="8">The sequence shown here is derived from an EMBL/GenBank/DDBJ whole genome shotgun (WGS) entry which is preliminary data.</text>
</comment>
<gene>
    <name evidence="8" type="ORF">MBAV_003600</name>
</gene>
<dbReference type="SUPFAM" id="SSF52980">
    <property type="entry name" value="Restriction endonuclease-like"/>
    <property type="match status" value="1"/>
</dbReference>
<evidence type="ECO:0000256" key="1">
    <source>
        <dbReference type="ARBA" id="ARBA00022722"/>
    </source>
</evidence>
<evidence type="ECO:0000256" key="2">
    <source>
        <dbReference type="ARBA" id="ARBA00022759"/>
    </source>
</evidence>
<keyword evidence="1" id="KW-0540">Nuclease</keyword>
<organism evidence="8 9">
    <name type="scientific">Candidatus Magnetobacterium bavaricum</name>
    <dbReference type="NCBI Taxonomy" id="29290"/>
    <lineage>
        <taxon>Bacteria</taxon>
        <taxon>Pseudomonadati</taxon>
        <taxon>Nitrospirota</taxon>
        <taxon>Thermodesulfovibrionia</taxon>
        <taxon>Thermodesulfovibrionales</taxon>
        <taxon>Candidatus Magnetobacteriaceae</taxon>
        <taxon>Candidatus Magnetobacterium</taxon>
    </lineage>
</organism>
<protein>
    <submittedName>
        <fullName evidence="8">DNA mismatch repair protein Vsr</fullName>
    </submittedName>
</protein>
<dbReference type="Pfam" id="PF03852">
    <property type="entry name" value="Vsr"/>
    <property type="match status" value="1"/>
</dbReference>
<dbReference type="GO" id="GO:0004519">
    <property type="term" value="F:endonuclease activity"/>
    <property type="evidence" value="ECO:0007669"/>
    <property type="project" value="UniProtKB-KW"/>
</dbReference>
<keyword evidence="5" id="KW-0234">DNA repair</keyword>
<keyword evidence="3" id="KW-0227">DNA damage</keyword>
<dbReference type="NCBIfam" id="TIGR00632">
    <property type="entry name" value="vsr"/>
    <property type="match status" value="1"/>
</dbReference>